<feature type="domain" description="Sigma-54 factor interaction" evidence="7">
    <location>
        <begin position="326"/>
        <end position="555"/>
    </location>
</feature>
<comment type="caution">
    <text evidence="8">The sequence shown here is derived from an EMBL/GenBank/DDBJ whole genome shotgun (WGS) entry which is preliminary data.</text>
</comment>
<evidence type="ECO:0000259" key="7">
    <source>
        <dbReference type="PROSITE" id="PS50045"/>
    </source>
</evidence>
<dbReference type="PROSITE" id="PS00675">
    <property type="entry name" value="SIGMA54_INTERACT_1"/>
    <property type="match status" value="1"/>
</dbReference>
<dbReference type="RefSeq" id="WP_313831777.1">
    <property type="nucleotide sequence ID" value="NZ_JAQOUE010000001.1"/>
</dbReference>
<dbReference type="Pfam" id="PF02954">
    <property type="entry name" value="HTH_8"/>
    <property type="match status" value="1"/>
</dbReference>
<dbReference type="SMART" id="SM00091">
    <property type="entry name" value="PAS"/>
    <property type="match status" value="1"/>
</dbReference>
<dbReference type="SUPFAM" id="SSF55781">
    <property type="entry name" value="GAF domain-like"/>
    <property type="match status" value="1"/>
</dbReference>
<dbReference type="InterPro" id="IPR029016">
    <property type="entry name" value="GAF-like_dom_sf"/>
</dbReference>
<evidence type="ECO:0000256" key="5">
    <source>
        <dbReference type="ARBA" id="ARBA00023163"/>
    </source>
</evidence>
<dbReference type="Gene3D" id="3.30.450.40">
    <property type="match status" value="1"/>
</dbReference>
<feature type="coiled-coil region" evidence="6">
    <location>
        <begin position="296"/>
        <end position="323"/>
    </location>
</feature>
<evidence type="ECO:0000256" key="2">
    <source>
        <dbReference type="ARBA" id="ARBA00022840"/>
    </source>
</evidence>
<dbReference type="Proteomes" id="UP001250932">
    <property type="component" value="Unassembled WGS sequence"/>
</dbReference>
<evidence type="ECO:0000256" key="4">
    <source>
        <dbReference type="ARBA" id="ARBA00023125"/>
    </source>
</evidence>
<sequence length="645" mass="71916">MKSDQPLPIHDLDEEAALHTILEGTATETGERFFQALVQNLSKALGTHGAWVTEYFPETRRLKALAFWMGGEWIHGYETPIDGTPCGEAIDSKELVHFPDNILSIYPDEVDLIKAKAVSYLGAPLLDVDGTVLGHVAVLDRRPIPDEPRVHALFRIFAARAAAELQRLQAETQVREREEKLGRLVDSAMDAIIELNSTLCVTRVNPAAEKVFLCKMTDMQGQPFFKFLSIGDRARVKTLIEELDAHPVDQQYLWIPGGLTALRTDGNEFPAEATLSRFQVHRQTFHTLILRNVHDRLEAEQKIRTLTEEAEYLKKELQELQHFDSIVGESEALLRTLRDIRQVAETEATVLIQGETGTGKEVMARAIHAASRRKDKPFVKVNCAAIPATLIESEFFGHEPGAFTGATKKRDGRFTLADGGTIFLDEIGELPLDLQSKLLRVLQEGEFDPVGSSQTRKVNVRVLAATNRDLEKEAKAGTFREDLYYRLNVFPITVPPLRERGKDIGLLASNFATKFAKQMGRSIQPLSADCVQRLQAYSWPGNVRELQNVIERAVITSINGQLNLERALPEQKKDTGIQGGTTVALSNDRIHTVQELQEIERQNILRALKVTDGRVSGENGAAKLLGMNQSTLASRMKTLGIQRPS</sequence>
<evidence type="ECO:0000256" key="6">
    <source>
        <dbReference type="SAM" id="Coils"/>
    </source>
</evidence>
<evidence type="ECO:0000313" key="8">
    <source>
        <dbReference type="EMBL" id="MDT7041423.1"/>
    </source>
</evidence>
<reference evidence="8 9" key="1">
    <citation type="journal article" date="2023" name="ISME J.">
        <title>Cultivation and genomic characterization of novel and ubiquitous marine nitrite-oxidizing bacteria from the Nitrospirales.</title>
        <authorList>
            <person name="Mueller A.J."/>
            <person name="Daebeler A."/>
            <person name="Herbold C.W."/>
            <person name="Kirkegaard R.H."/>
            <person name="Daims H."/>
        </authorList>
    </citation>
    <scope>NUCLEOTIDE SEQUENCE [LARGE SCALE GENOMIC DNA]</scope>
    <source>
        <strain evidence="8 9">EB</strain>
    </source>
</reference>
<dbReference type="Pfam" id="PF00158">
    <property type="entry name" value="Sigma54_activat"/>
    <property type="match status" value="1"/>
</dbReference>
<dbReference type="InterPro" id="IPR025662">
    <property type="entry name" value="Sigma_54_int_dom_ATP-bd_1"/>
</dbReference>
<dbReference type="InterPro" id="IPR027417">
    <property type="entry name" value="P-loop_NTPase"/>
</dbReference>
<dbReference type="CDD" id="cd00009">
    <property type="entry name" value="AAA"/>
    <property type="match status" value="1"/>
</dbReference>
<dbReference type="InterPro" id="IPR025944">
    <property type="entry name" value="Sigma_54_int_dom_CS"/>
</dbReference>
<dbReference type="SMART" id="SM00065">
    <property type="entry name" value="GAF"/>
    <property type="match status" value="1"/>
</dbReference>
<name>A0ABU3K4Z1_9BACT</name>
<dbReference type="Pfam" id="PF25601">
    <property type="entry name" value="AAA_lid_14"/>
    <property type="match status" value="1"/>
</dbReference>
<keyword evidence="6" id="KW-0175">Coiled coil</keyword>
<dbReference type="PANTHER" id="PTHR32071:SF57">
    <property type="entry name" value="C4-DICARBOXYLATE TRANSPORT TRANSCRIPTIONAL REGULATORY PROTEIN DCTD"/>
    <property type="match status" value="1"/>
</dbReference>
<dbReference type="NCBIfam" id="TIGR00229">
    <property type="entry name" value="sensory_box"/>
    <property type="match status" value="1"/>
</dbReference>
<dbReference type="SUPFAM" id="SSF55785">
    <property type="entry name" value="PYP-like sensor domain (PAS domain)"/>
    <property type="match status" value="1"/>
</dbReference>
<dbReference type="InterPro" id="IPR002197">
    <property type="entry name" value="HTH_Fis"/>
</dbReference>
<dbReference type="PANTHER" id="PTHR32071">
    <property type="entry name" value="TRANSCRIPTIONAL REGULATORY PROTEIN"/>
    <property type="match status" value="1"/>
</dbReference>
<keyword evidence="5" id="KW-0804">Transcription</keyword>
<accession>A0ABU3K4Z1</accession>
<dbReference type="InterPro" id="IPR009057">
    <property type="entry name" value="Homeodomain-like_sf"/>
</dbReference>
<dbReference type="PROSITE" id="PS50045">
    <property type="entry name" value="SIGMA54_INTERACT_4"/>
    <property type="match status" value="1"/>
</dbReference>
<dbReference type="SMART" id="SM00382">
    <property type="entry name" value="AAA"/>
    <property type="match status" value="1"/>
</dbReference>
<dbReference type="InterPro" id="IPR025943">
    <property type="entry name" value="Sigma_54_int_dom_ATP-bd_2"/>
</dbReference>
<dbReference type="Gene3D" id="1.10.10.60">
    <property type="entry name" value="Homeodomain-like"/>
    <property type="match status" value="1"/>
</dbReference>
<dbReference type="InterPro" id="IPR002078">
    <property type="entry name" value="Sigma_54_int"/>
</dbReference>
<dbReference type="Gene3D" id="1.10.8.60">
    <property type="match status" value="1"/>
</dbReference>
<keyword evidence="2" id="KW-0067">ATP-binding</keyword>
<dbReference type="InterPro" id="IPR035965">
    <property type="entry name" value="PAS-like_dom_sf"/>
</dbReference>
<dbReference type="Pfam" id="PF01590">
    <property type="entry name" value="GAF"/>
    <property type="match status" value="1"/>
</dbReference>
<dbReference type="SUPFAM" id="SSF52540">
    <property type="entry name" value="P-loop containing nucleoside triphosphate hydrolases"/>
    <property type="match status" value="1"/>
</dbReference>
<keyword evidence="3" id="KW-0805">Transcription regulation</keyword>
<dbReference type="SUPFAM" id="SSF46689">
    <property type="entry name" value="Homeodomain-like"/>
    <property type="match status" value="1"/>
</dbReference>
<dbReference type="InterPro" id="IPR003593">
    <property type="entry name" value="AAA+_ATPase"/>
</dbReference>
<keyword evidence="1" id="KW-0547">Nucleotide-binding</keyword>
<dbReference type="PROSITE" id="PS00676">
    <property type="entry name" value="SIGMA54_INTERACT_2"/>
    <property type="match status" value="1"/>
</dbReference>
<dbReference type="PROSITE" id="PS00688">
    <property type="entry name" value="SIGMA54_INTERACT_3"/>
    <property type="match status" value="1"/>
</dbReference>
<organism evidence="8 9">
    <name type="scientific">Candidatus Nitronereus thalassa</name>
    <dbReference type="NCBI Taxonomy" id="3020898"/>
    <lineage>
        <taxon>Bacteria</taxon>
        <taxon>Pseudomonadati</taxon>
        <taxon>Nitrospirota</taxon>
        <taxon>Nitrospiria</taxon>
        <taxon>Nitrospirales</taxon>
        <taxon>Nitrospiraceae</taxon>
        <taxon>Candidatus Nitronereus</taxon>
    </lineage>
</organism>
<dbReference type="InterPro" id="IPR058031">
    <property type="entry name" value="AAA_lid_NorR"/>
</dbReference>
<dbReference type="EMBL" id="JAQOUE010000001">
    <property type="protein sequence ID" value="MDT7041423.1"/>
    <property type="molecule type" value="Genomic_DNA"/>
</dbReference>
<dbReference type="InterPro" id="IPR003018">
    <property type="entry name" value="GAF"/>
</dbReference>
<dbReference type="InterPro" id="IPR000014">
    <property type="entry name" value="PAS"/>
</dbReference>
<keyword evidence="4" id="KW-0238">DNA-binding</keyword>
<proteinExistence type="predicted"/>
<dbReference type="CDD" id="cd00130">
    <property type="entry name" value="PAS"/>
    <property type="match status" value="1"/>
</dbReference>
<evidence type="ECO:0000313" key="9">
    <source>
        <dbReference type="Proteomes" id="UP001250932"/>
    </source>
</evidence>
<gene>
    <name evidence="8" type="ORF">PPG34_03625</name>
</gene>
<keyword evidence="9" id="KW-1185">Reference proteome</keyword>
<evidence type="ECO:0000256" key="1">
    <source>
        <dbReference type="ARBA" id="ARBA00022741"/>
    </source>
</evidence>
<evidence type="ECO:0000256" key="3">
    <source>
        <dbReference type="ARBA" id="ARBA00023015"/>
    </source>
</evidence>
<dbReference type="Gene3D" id="3.30.450.20">
    <property type="entry name" value="PAS domain"/>
    <property type="match status" value="1"/>
</dbReference>
<dbReference type="Gene3D" id="3.40.50.300">
    <property type="entry name" value="P-loop containing nucleotide triphosphate hydrolases"/>
    <property type="match status" value="1"/>
</dbReference>
<protein>
    <submittedName>
        <fullName evidence="8">Sigma 54-interacting transcriptional regulator</fullName>
    </submittedName>
</protein>